<dbReference type="NCBIfam" id="TIGR00254">
    <property type="entry name" value="GGDEF"/>
    <property type="match status" value="1"/>
</dbReference>
<dbReference type="InterPro" id="IPR029787">
    <property type="entry name" value="Nucleotide_cyclase"/>
</dbReference>
<sequence>MSSTSIRTLDSTELLTLVNQLTDAIQQSITPSTLLEYCCAQLQTSEAWLFEQYHLWDECHFFHTPDSSFSENESQQHISQHEFKPCHPHIAMASTSNSASNYCSKLTFKLTTRENLTSIYLYLQFTIPQPRTLFTSMEFVLFLNIVRMYFSERASFKNNFFHSLNISEFYQDIVDNAPVMIYALDEQQRIVMWNKQCEHVFGWSKQELQQVEQPLKLFYPDKKYRDRVLKQTTENTGSKKLKEWNPLHRDGNMLTTLWAQLLLPDQTTLNFGIDITEQRKTEKILKTRASIDGLTQCFNRDEILHQLEQLLEDSPNQQQLLPFCVFMLDLDHFKNINDTWGHLAGDESLIHFSQLLRSARKQNMTVGRFGGEEFLLIMKVSSLDEAMEFDSRLRTTLQNNPLTYHDQAIKLNYSAGVVLIEQGCCNLTHLLTSVDQALYHAKKTGRGRTIQAEEHF</sequence>
<dbReference type="InterPro" id="IPR000014">
    <property type="entry name" value="PAS"/>
</dbReference>
<dbReference type="HOGENOM" id="CLU_604990_0_0_6"/>
<dbReference type="InterPro" id="IPR000160">
    <property type="entry name" value="GGDEF_dom"/>
</dbReference>
<feature type="domain" description="GGDEF" evidence="4">
    <location>
        <begin position="321"/>
        <end position="454"/>
    </location>
</feature>
<dbReference type="OrthoDB" id="9813903at2"/>
<reference evidence="5 6" key="1">
    <citation type="submission" date="2013-10" db="EMBL/GenBank/DDBJ databases">
        <title>The Genome Sequence of Acinetobacter brisouii CIP 110357.</title>
        <authorList>
            <consortium name="The Broad Institute Genomics Platform"/>
            <consortium name="The Broad Institute Genome Sequencing Center for Infectious Disease"/>
            <person name="Cerqueira G."/>
            <person name="Feldgarden M."/>
            <person name="Courvalin P."/>
            <person name="Grillot-Courvalin C."/>
            <person name="Clermont D."/>
            <person name="Rocha E."/>
            <person name="Yoon E.-J."/>
            <person name="Nemec A."/>
            <person name="Young S.K."/>
            <person name="Zeng Q."/>
            <person name="Gargeya S."/>
            <person name="Fitzgerald M."/>
            <person name="Abouelleil A."/>
            <person name="Alvarado L."/>
            <person name="Berlin A.M."/>
            <person name="Chapman S.B."/>
            <person name="Gainer-Dewar J."/>
            <person name="Goldberg J."/>
            <person name="Gnerre S."/>
            <person name="Griggs A."/>
            <person name="Gujja S."/>
            <person name="Hansen M."/>
            <person name="Howarth C."/>
            <person name="Imamovic A."/>
            <person name="Ireland A."/>
            <person name="Larimer J."/>
            <person name="McCowan C."/>
            <person name="Murphy C."/>
            <person name="Pearson M."/>
            <person name="Poon T.W."/>
            <person name="Priest M."/>
            <person name="Roberts A."/>
            <person name="Saif S."/>
            <person name="Shea T."/>
            <person name="Sykes S."/>
            <person name="Wortman J."/>
            <person name="Nusbaum C."/>
            <person name="Birren B."/>
        </authorList>
    </citation>
    <scope>NUCLEOTIDE SEQUENCE [LARGE SCALE GENOMIC DNA]</scope>
    <source>
        <strain evidence="5 6">CIP 110357</strain>
    </source>
</reference>
<dbReference type="InterPro" id="IPR050469">
    <property type="entry name" value="Diguanylate_Cyclase"/>
</dbReference>
<dbReference type="RefSeq" id="WP_004902310.1">
    <property type="nucleotide sequence ID" value="NZ_BBTI01000006.1"/>
</dbReference>
<dbReference type="GO" id="GO:1902201">
    <property type="term" value="P:negative regulation of bacterial-type flagellum-dependent cell motility"/>
    <property type="evidence" value="ECO:0007669"/>
    <property type="project" value="TreeGrafter"/>
</dbReference>
<dbReference type="PROSITE" id="PS50112">
    <property type="entry name" value="PAS"/>
    <property type="match status" value="1"/>
</dbReference>
<dbReference type="PANTHER" id="PTHR45138">
    <property type="entry name" value="REGULATORY COMPONENTS OF SENSORY TRANSDUCTION SYSTEM"/>
    <property type="match status" value="1"/>
</dbReference>
<dbReference type="SUPFAM" id="SSF55073">
    <property type="entry name" value="Nucleotide cyclase"/>
    <property type="match status" value="1"/>
</dbReference>
<dbReference type="PROSITE" id="PS50887">
    <property type="entry name" value="GGDEF"/>
    <property type="match status" value="1"/>
</dbReference>
<dbReference type="GO" id="GO:0043709">
    <property type="term" value="P:cell adhesion involved in single-species biofilm formation"/>
    <property type="evidence" value="ECO:0007669"/>
    <property type="project" value="TreeGrafter"/>
</dbReference>
<evidence type="ECO:0000256" key="2">
    <source>
        <dbReference type="ARBA" id="ARBA00034247"/>
    </source>
</evidence>
<accession>V2U7M9</accession>
<dbReference type="NCBIfam" id="TIGR00229">
    <property type="entry name" value="sensory_box"/>
    <property type="match status" value="1"/>
</dbReference>
<evidence type="ECO:0000259" key="4">
    <source>
        <dbReference type="PROSITE" id="PS50887"/>
    </source>
</evidence>
<dbReference type="CDD" id="cd00130">
    <property type="entry name" value="PAS"/>
    <property type="match status" value="1"/>
</dbReference>
<dbReference type="InterPro" id="IPR035965">
    <property type="entry name" value="PAS-like_dom_sf"/>
</dbReference>
<dbReference type="GO" id="GO:0005886">
    <property type="term" value="C:plasma membrane"/>
    <property type="evidence" value="ECO:0007669"/>
    <property type="project" value="TreeGrafter"/>
</dbReference>
<dbReference type="InterPro" id="IPR043128">
    <property type="entry name" value="Rev_trsase/Diguanyl_cyclase"/>
</dbReference>
<dbReference type="STRING" id="396323.VH98_11985"/>
<dbReference type="Gene3D" id="3.30.70.270">
    <property type="match status" value="1"/>
</dbReference>
<comment type="caution">
    <text evidence="5">The sequence shown here is derived from an EMBL/GenBank/DDBJ whole genome shotgun (WGS) entry which is preliminary data.</text>
</comment>
<protein>
    <recommendedName>
        <fullName evidence="1">diguanylate cyclase</fullName>
        <ecNumber evidence="1">2.7.7.65</ecNumber>
    </recommendedName>
</protein>
<feature type="domain" description="PAS" evidence="3">
    <location>
        <begin position="166"/>
        <end position="221"/>
    </location>
</feature>
<dbReference type="GO" id="GO:0052621">
    <property type="term" value="F:diguanylate cyclase activity"/>
    <property type="evidence" value="ECO:0007669"/>
    <property type="project" value="UniProtKB-EC"/>
</dbReference>
<evidence type="ECO:0000313" key="6">
    <source>
        <dbReference type="Proteomes" id="UP000018418"/>
    </source>
</evidence>
<proteinExistence type="predicted"/>
<dbReference type="SMART" id="SM00267">
    <property type="entry name" value="GGDEF"/>
    <property type="match status" value="1"/>
</dbReference>
<dbReference type="SMART" id="SM00091">
    <property type="entry name" value="PAS"/>
    <property type="match status" value="1"/>
</dbReference>
<dbReference type="Gene3D" id="3.30.450.20">
    <property type="entry name" value="PAS domain"/>
    <property type="match status" value="1"/>
</dbReference>
<dbReference type="PANTHER" id="PTHR45138:SF9">
    <property type="entry name" value="DIGUANYLATE CYCLASE DGCM-RELATED"/>
    <property type="match status" value="1"/>
</dbReference>
<dbReference type="PATRIC" id="fig|1341683.3.peg.2242"/>
<organism evidence="5 6">
    <name type="scientific">Acinetobacter brisouii CIP 110357</name>
    <dbReference type="NCBI Taxonomy" id="1341683"/>
    <lineage>
        <taxon>Bacteria</taxon>
        <taxon>Pseudomonadati</taxon>
        <taxon>Pseudomonadota</taxon>
        <taxon>Gammaproteobacteria</taxon>
        <taxon>Moraxellales</taxon>
        <taxon>Moraxellaceae</taxon>
        <taxon>Acinetobacter</taxon>
    </lineage>
</organism>
<dbReference type="AlphaFoldDB" id="V2U7M9"/>
<dbReference type="EC" id="2.7.7.65" evidence="1"/>
<dbReference type="SUPFAM" id="SSF55785">
    <property type="entry name" value="PYP-like sensor domain (PAS domain)"/>
    <property type="match status" value="1"/>
</dbReference>
<evidence type="ECO:0000313" key="5">
    <source>
        <dbReference type="EMBL" id="ESK50293.1"/>
    </source>
</evidence>
<dbReference type="Proteomes" id="UP000018418">
    <property type="component" value="Unassembled WGS sequence"/>
</dbReference>
<dbReference type="Pfam" id="PF00990">
    <property type="entry name" value="GGDEF"/>
    <property type="match status" value="1"/>
</dbReference>
<evidence type="ECO:0000256" key="1">
    <source>
        <dbReference type="ARBA" id="ARBA00012528"/>
    </source>
</evidence>
<comment type="catalytic activity">
    <reaction evidence="2">
        <text>2 GTP = 3',3'-c-di-GMP + 2 diphosphate</text>
        <dbReference type="Rhea" id="RHEA:24898"/>
        <dbReference type="ChEBI" id="CHEBI:33019"/>
        <dbReference type="ChEBI" id="CHEBI:37565"/>
        <dbReference type="ChEBI" id="CHEBI:58805"/>
        <dbReference type="EC" id="2.7.7.65"/>
    </reaction>
</comment>
<evidence type="ECO:0000259" key="3">
    <source>
        <dbReference type="PROSITE" id="PS50112"/>
    </source>
</evidence>
<dbReference type="Pfam" id="PF13188">
    <property type="entry name" value="PAS_8"/>
    <property type="match status" value="1"/>
</dbReference>
<dbReference type="EMBL" id="AYEU01000007">
    <property type="protein sequence ID" value="ESK50293.1"/>
    <property type="molecule type" value="Genomic_DNA"/>
</dbReference>
<keyword evidence="6" id="KW-1185">Reference proteome</keyword>
<name>V2U7M9_9GAMM</name>
<gene>
    <name evidence="5" type="ORF">P255_02269</name>
</gene>
<dbReference type="CDD" id="cd01949">
    <property type="entry name" value="GGDEF"/>
    <property type="match status" value="1"/>
</dbReference>